<evidence type="ECO:0000313" key="2">
    <source>
        <dbReference type="EMBL" id="SDX71624.1"/>
    </source>
</evidence>
<evidence type="ECO:0000313" key="3">
    <source>
        <dbReference type="Proteomes" id="UP000199675"/>
    </source>
</evidence>
<proteinExistence type="predicted"/>
<dbReference type="EMBL" id="FNNE01000015">
    <property type="protein sequence ID" value="SDX71624.1"/>
    <property type="molecule type" value="Genomic_DNA"/>
</dbReference>
<organism evidence="2 3">
    <name type="scientific">Marinobacter mobilis</name>
    <dbReference type="NCBI Taxonomy" id="488533"/>
    <lineage>
        <taxon>Bacteria</taxon>
        <taxon>Pseudomonadati</taxon>
        <taxon>Pseudomonadota</taxon>
        <taxon>Gammaproteobacteria</taxon>
        <taxon>Pseudomonadales</taxon>
        <taxon>Marinobacteraceae</taxon>
        <taxon>Marinobacter</taxon>
    </lineage>
</organism>
<reference evidence="2 3" key="1">
    <citation type="submission" date="2016-10" db="EMBL/GenBank/DDBJ databases">
        <authorList>
            <person name="de Groot N.N."/>
        </authorList>
    </citation>
    <scope>NUCLEOTIDE SEQUENCE [LARGE SCALE GENOMIC DNA]</scope>
    <source>
        <strain evidence="2 3">CGMCC 1.7059</strain>
    </source>
</reference>
<accession>A0A1H3E135</accession>
<gene>
    <name evidence="2" type="ORF">SAMN04487960_1154</name>
</gene>
<keyword evidence="3" id="KW-1185">Reference proteome</keyword>
<keyword evidence="1" id="KW-0175">Coiled coil</keyword>
<dbReference type="AlphaFoldDB" id="A0A1H3E135"/>
<protein>
    <submittedName>
        <fullName evidence="2">Uncharacterized protein</fullName>
    </submittedName>
</protein>
<dbReference type="STRING" id="488533.SAMN04487960_1154"/>
<feature type="coiled-coil region" evidence="1">
    <location>
        <begin position="11"/>
        <end position="38"/>
    </location>
</feature>
<evidence type="ECO:0000256" key="1">
    <source>
        <dbReference type="SAM" id="Coils"/>
    </source>
</evidence>
<name>A0A1H3E135_9GAMM</name>
<dbReference type="Proteomes" id="UP000199675">
    <property type="component" value="Unassembled WGS sequence"/>
</dbReference>
<sequence>MKKHRLLVTQNQLLQEKLKHERRQRKKLRREFEKMGHEDFGQLVEPFLAKGVFERHAKR</sequence>